<protein>
    <recommendedName>
        <fullName evidence="4">DUF1656 domain-containing protein</fullName>
    </recommendedName>
</protein>
<feature type="transmembrane region" description="Helical" evidence="1">
    <location>
        <begin position="39"/>
        <end position="61"/>
    </location>
</feature>
<feature type="transmembrane region" description="Helical" evidence="1">
    <location>
        <begin position="6"/>
        <end position="27"/>
    </location>
</feature>
<accession>A0ABR3U765</accession>
<keyword evidence="1" id="KW-0812">Transmembrane</keyword>
<evidence type="ECO:0000313" key="3">
    <source>
        <dbReference type="Proteomes" id="UP001578633"/>
    </source>
</evidence>
<sequence>MLFGKYIAGLVILSVLPLLFLLARFCAKHSRRLPWTIDDTFLVLALLLLYVVVAMFTRWLLVLPVST</sequence>
<keyword evidence="1" id="KW-1133">Transmembrane helix</keyword>
<name>A0ABR3U765_9PLEO</name>
<dbReference type="EMBL" id="JBHGVX010000009">
    <property type="protein sequence ID" value="KAL1792286.1"/>
    <property type="molecule type" value="Genomic_DNA"/>
</dbReference>
<reference evidence="2 3" key="1">
    <citation type="submission" date="2024-09" db="EMBL/GenBank/DDBJ databases">
        <title>T2T genomes of carrot and Alternaria dauci and their utility for understanding host-pathogen interaction during carrot leaf blight disease.</title>
        <authorList>
            <person name="Liu W."/>
            <person name="Xu S."/>
            <person name="Ou C."/>
            <person name="Liu X."/>
            <person name="Zhuang F."/>
            <person name="Deng X.W."/>
        </authorList>
    </citation>
    <scope>NUCLEOTIDE SEQUENCE [LARGE SCALE GENOMIC DNA]</scope>
    <source>
        <strain evidence="2 3">A2016</strain>
    </source>
</reference>
<dbReference type="RefSeq" id="XP_069302870.1">
    <property type="nucleotide sequence ID" value="XM_069455026.1"/>
</dbReference>
<evidence type="ECO:0008006" key="4">
    <source>
        <dbReference type="Google" id="ProtNLM"/>
    </source>
</evidence>
<evidence type="ECO:0000256" key="1">
    <source>
        <dbReference type="SAM" id="Phobius"/>
    </source>
</evidence>
<organism evidence="2 3">
    <name type="scientific">Alternaria dauci</name>
    <dbReference type="NCBI Taxonomy" id="48095"/>
    <lineage>
        <taxon>Eukaryota</taxon>
        <taxon>Fungi</taxon>
        <taxon>Dikarya</taxon>
        <taxon>Ascomycota</taxon>
        <taxon>Pezizomycotina</taxon>
        <taxon>Dothideomycetes</taxon>
        <taxon>Pleosporomycetidae</taxon>
        <taxon>Pleosporales</taxon>
        <taxon>Pleosporineae</taxon>
        <taxon>Pleosporaceae</taxon>
        <taxon>Alternaria</taxon>
        <taxon>Alternaria sect. Porri</taxon>
    </lineage>
</organism>
<evidence type="ECO:0000313" key="2">
    <source>
        <dbReference type="EMBL" id="KAL1792286.1"/>
    </source>
</evidence>
<dbReference type="Proteomes" id="UP001578633">
    <property type="component" value="Chromosome 9"/>
</dbReference>
<proteinExistence type="predicted"/>
<keyword evidence="3" id="KW-1185">Reference proteome</keyword>
<keyword evidence="1" id="KW-0472">Membrane</keyword>
<gene>
    <name evidence="2" type="ORF">ACET3X_008793</name>
</gene>
<comment type="caution">
    <text evidence="2">The sequence shown here is derived from an EMBL/GenBank/DDBJ whole genome shotgun (WGS) entry which is preliminary data.</text>
</comment>
<dbReference type="GeneID" id="96089115"/>